<dbReference type="STRING" id="313594.PI23P_12512"/>
<comment type="caution">
    <text evidence="1">The sequence shown here is derived from an EMBL/GenBank/DDBJ whole genome shotgun (WGS) entry which is preliminary data.</text>
</comment>
<dbReference type="Proteomes" id="UP000003053">
    <property type="component" value="Unassembled WGS sequence"/>
</dbReference>
<evidence type="ECO:0000313" key="2">
    <source>
        <dbReference type="Proteomes" id="UP000003053"/>
    </source>
</evidence>
<keyword evidence="2" id="KW-1185">Reference proteome</keyword>
<organism evidence="1 2">
    <name type="scientific">Polaribacter irgensii 23-P</name>
    <dbReference type="NCBI Taxonomy" id="313594"/>
    <lineage>
        <taxon>Bacteria</taxon>
        <taxon>Pseudomonadati</taxon>
        <taxon>Bacteroidota</taxon>
        <taxon>Flavobacteriia</taxon>
        <taxon>Flavobacteriales</taxon>
        <taxon>Flavobacteriaceae</taxon>
    </lineage>
</organism>
<dbReference type="Pfam" id="PF21857">
    <property type="entry name" value="DUF6913"/>
    <property type="match status" value="1"/>
</dbReference>
<name>A4C205_9FLAO</name>
<dbReference type="eggNOG" id="ENOG5030S7V">
    <property type="taxonomic scope" value="Bacteria"/>
</dbReference>
<gene>
    <name evidence="1" type="ORF">PI23P_12512</name>
</gene>
<dbReference type="RefSeq" id="WP_004571122.1">
    <property type="nucleotide sequence ID" value="NZ_CH724148.1"/>
</dbReference>
<dbReference type="OrthoDB" id="1430532at2"/>
<protein>
    <submittedName>
        <fullName evidence="1">Uncharacterized protein</fullName>
    </submittedName>
</protein>
<reference evidence="1 2" key="1">
    <citation type="submission" date="2006-02" db="EMBL/GenBank/DDBJ databases">
        <authorList>
            <person name="Murray A."/>
            <person name="Staley J."/>
            <person name="Ferriera S."/>
            <person name="Johnson J."/>
            <person name="Kravitz S."/>
            <person name="Halpern A."/>
            <person name="Remington K."/>
            <person name="Beeson K."/>
            <person name="Tran B."/>
            <person name="Rogers Y.-H."/>
            <person name="Friedman R."/>
            <person name="Venter J.C."/>
        </authorList>
    </citation>
    <scope>NUCLEOTIDE SEQUENCE [LARGE SCALE GENOMIC DNA]</scope>
    <source>
        <strain evidence="1 2">23-P</strain>
    </source>
</reference>
<proteinExistence type="predicted"/>
<dbReference type="EMBL" id="AAOG01000003">
    <property type="protein sequence ID" value="EAR12158.1"/>
    <property type="molecule type" value="Genomic_DNA"/>
</dbReference>
<dbReference type="AlphaFoldDB" id="A4C205"/>
<dbReference type="HOGENOM" id="CLU_129255_0_0_10"/>
<sequence>MIFKRLKHAVLKNKFDTLLAQTEVDRTISSYKIQSVGIITLEEISSKIDLEREIAAVLGIKNAKIYSFRKFSKTDVFSYKHFTENDMSWSGRFTNTNFQVFLEEPLDLIIGYFQRHNIFLETAILQSKAHFKVGFSGVNSQLYEIEISEKIENTMAYTSELKRYLKIVNKL</sequence>
<evidence type="ECO:0000313" key="1">
    <source>
        <dbReference type="EMBL" id="EAR12158.1"/>
    </source>
</evidence>
<accession>A4C205</accession>
<dbReference type="InterPro" id="IPR054207">
    <property type="entry name" value="DUF6913"/>
</dbReference>